<dbReference type="GO" id="GO:0016787">
    <property type="term" value="F:hydrolase activity"/>
    <property type="evidence" value="ECO:0007669"/>
    <property type="project" value="UniProtKB-KW"/>
</dbReference>
<name>A0A6I2R1L6_FLAPL</name>
<evidence type="ECO:0000256" key="2">
    <source>
        <dbReference type="PIRSR" id="PIRSR605754-1"/>
    </source>
</evidence>
<keyword evidence="1" id="KW-0378">Hydrolase</keyword>
<sequence length="421" mass="45125">MVQHQWPGDPGSLCGQLWSPAYRLSDGPRLSVRCARLYRVHALSSTKDETGWGMTTSPVKSESLRSLLLKKAERKPASFINDRRRTFSMKKRNIASLLLSAAIASSMAVPAFALEYNYDAVDSGQQFFQATEVGTDAAADSDQIVVGSDGTIGTDEVTLPNSTPMSVTQLPVGDFPDGWGIGTDVAIAQNSVFPNALAPTTQWSGITGFVGYDNFDINSGALPTGYQQMIESLPTLPVMNPMYGLPGAVPVYTGGTYGYYAYGNYLYNPLTGAYYGYASAATDITPMPKLNSKTTAIGKLSIPSVGMNKYIYEGTGKTPLSKGVGHFGCTPGWDGNIGLAGHNRNNSNTAAFQKLKDVKLGDLVYYTTAYGTRTYQVTSIDAVSVNDTSGLAQDGSYKLTMYTCKANQPELKLKVVAHLVA</sequence>
<dbReference type="NCBIfam" id="TIGR01076">
    <property type="entry name" value="sortase_fam"/>
    <property type="match status" value="1"/>
</dbReference>
<dbReference type="Pfam" id="PF04203">
    <property type="entry name" value="Sortase"/>
    <property type="match status" value="1"/>
</dbReference>
<dbReference type="EMBL" id="WKPR01000013">
    <property type="protein sequence ID" value="MSB20504.1"/>
    <property type="molecule type" value="Genomic_DNA"/>
</dbReference>
<dbReference type="InterPro" id="IPR023365">
    <property type="entry name" value="Sortase_dom-sf"/>
</dbReference>
<feature type="active site" description="Proton donor/acceptor" evidence="2">
    <location>
        <position position="342"/>
    </location>
</feature>
<dbReference type="AlphaFoldDB" id="A0A6I2R1L6"/>
<feature type="active site" description="Acyl-thioester intermediate" evidence="2">
    <location>
        <position position="404"/>
    </location>
</feature>
<accession>A0A6I2R1L6</accession>
<comment type="caution">
    <text evidence="3">The sequence shown here is derived from an EMBL/GenBank/DDBJ whole genome shotgun (WGS) entry which is preliminary data.</text>
</comment>
<proteinExistence type="predicted"/>
<organism evidence="3 4">
    <name type="scientific">Flavonifractor plautii</name>
    <name type="common">Fusobacterium plautii</name>
    <dbReference type="NCBI Taxonomy" id="292800"/>
    <lineage>
        <taxon>Bacteria</taxon>
        <taxon>Bacillati</taxon>
        <taxon>Bacillota</taxon>
        <taxon>Clostridia</taxon>
        <taxon>Eubacteriales</taxon>
        <taxon>Oscillospiraceae</taxon>
        <taxon>Flavonifractor</taxon>
    </lineage>
</organism>
<dbReference type="SUPFAM" id="SSF63817">
    <property type="entry name" value="Sortase"/>
    <property type="match status" value="1"/>
</dbReference>
<reference evidence="3 4" key="1">
    <citation type="journal article" date="2019" name="Nat. Med.">
        <title>A library of human gut bacterial isolates paired with longitudinal multiomics data enables mechanistic microbiome research.</title>
        <authorList>
            <person name="Poyet M."/>
            <person name="Groussin M."/>
            <person name="Gibbons S.M."/>
            <person name="Avila-Pacheco J."/>
            <person name="Jiang X."/>
            <person name="Kearney S.M."/>
            <person name="Perrotta A.R."/>
            <person name="Berdy B."/>
            <person name="Zhao S."/>
            <person name="Lieberman T.D."/>
            <person name="Swanson P.K."/>
            <person name="Smith M."/>
            <person name="Roesemann S."/>
            <person name="Alexander J.E."/>
            <person name="Rich S.A."/>
            <person name="Livny J."/>
            <person name="Vlamakis H."/>
            <person name="Clish C."/>
            <person name="Bullock K."/>
            <person name="Deik A."/>
            <person name="Scott J."/>
            <person name="Pierce K.A."/>
            <person name="Xavier R.J."/>
            <person name="Alm E.J."/>
        </authorList>
    </citation>
    <scope>NUCLEOTIDE SEQUENCE [LARGE SCALE GENOMIC DNA]</scope>
    <source>
        <strain evidence="3 4">BIOML-A2</strain>
    </source>
</reference>
<protein>
    <submittedName>
        <fullName evidence="3">Sortase</fullName>
    </submittedName>
</protein>
<evidence type="ECO:0000313" key="4">
    <source>
        <dbReference type="Proteomes" id="UP000434475"/>
    </source>
</evidence>
<dbReference type="Proteomes" id="UP000434475">
    <property type="component" value="Unassembled WGS sequence"/>
</dbReference>
<dbReference type="Gene3D" id="2.40.260.10">
    <property type="entry name" value="Sortase"/>
    <property type="match status" value="1"/>
</dbReference>
<evidence type="ECO:0000256" key="1">
    <source>
        <dbReference type="ARBA" id="ARBA00022801"/>
    </source>
</evidence>
<dbReference type="InterPro" id="IPR005754">
    <property type="entry name" value="Sortase"/>
</dbReference>
<gene>
    <name evidence="3" type="ORF">GKE97_13385</name>
</gene>
<evidence type="ECO:0000313" key="3">
    <source>
        <dbReference type="EMBL" id="MSB20504.1"/>
    </source>
</evidence>